<reference evidence="2 3" key="1">
    <citation type="journal article" date="2023" name="Mol. Phylogenet. Evol.">
        <title>Genome-scale phylogeny and comparative genomics of the fungal order Sordariales.</title>
        <authorList>
            <person name="Hensen N."/>
            <person name="Bonometti L."/>
            <person name="Westerberg I."/>
            <person name="Brannstrom I.O."/>
            <person name="Guillou S."/>
            <person name="Cros-Aarteil S."/>
            <person name="Calhoun S."/>
            <person name="Haridas S."/>
            <person name="Kuo A."/>
            <person name="Mondo S."/>
            <person name="Pangilinan J."/>
            <person name="Riley R."/>
            <person name="LaButti K."/>
            <person name="Andreopoulos B."/>
            <person name="Lipzen A."/>
            <person name="Chen C."/>
            <person name="Yan M."/>
            <person name="Daum C."/>
            <person name="Ng V."/>
            <person name="Clum A."/>
            <person name="Steindorff A."/>
            <person name="Ohm R.A."/>
            <person name="Martin F."/>
            <person name="Silar P."/>
            <person name="Natvig D.O."/>
            <person name="Lalanne C."/>
            <person name="Gautier V."/>
            <person name="Ament-Velasquez S.L."/>
            <person name="Kruys A."/>
            <person name="Hutchinson M.I."/>
            <person name="Powell A.J."/>
            <person name="Barry K."/>
            <person name="Miller A.N."/>
            <person name="Grigoriev I.V."/>
            <person name="Debuchy R."/>
            <person name="Gladieux P."/>
            <person name="Hiltunen Thoren M."/>
            <person name="Johannesson H."/>
        </authorList>
    </citation>
    <scope>NUCLEOTIDE SEQUENCE [LARGE SCALE GENOMIC DNA]</scope>
    <source>
        <strain evidence="2 3">FGSC 10403</strain>
    </source>
</reference>
<dbReference type="Proteomes" id="UP001285908">
    <property type="component" value="Unassembled WGS sequence"/>
</dbReference>
<evidence type="ECO:0000313" key="2">
    <source>
        <dbReference type="EMBL" id="KAK3498743.1"/>
    </source>
</evidence>
<sequence>MSALAEQHNKVKYLTDSEVIKRPPLHPLPMAFSVELEPGSEPGRPDLLIVESLDSGNDSGEGAAA</sequence>
<dbReference type="EMBL" id="JAULSX010000001">
    <property type="protein sequence ID" value="KAK3498743.1"/>
    <property type="molecule type" value="Genomic_DNA"/>
</dbReference>
<feature type="region of interest" description="Disordered" evidence="1">
    <location>
        <begin position="38"/>
        <end position="65"/>
    </location>
</feature>
<evidence type="ECO:0000313" key="3">
    <source>
        <dbReference type="Proteomes" id="UP001285908"/>
    </source>
</evidence>
<accession>A0AAJ0MUI5</accession>
<organism evidence="2 3">
    <name type="scientific">Neurospora hispaniola</name>
    <dbReference type="NCBI Taxonomy" id="588809"/>
    <lineage>
        <taxon>Eukaryota</taxon>
        <taxon>Fungi</taxon>
        <taxon>Dikarya</taxon>
        <taxon>Ascomycota</taxon>
        <taxon>Pezizomycotina</taxon>
        <taxon>Sordariomycetes</taxon>
        <taxon>Sordariomycetidae</taxon>
        <taxon>Sordariales</taxon>
        <taxon>Sordariaceae</taxon>
        <taxon>Neurospora</taxon>
    </lineage>
</organism>
<keyword evidence="3" id="KW-1185">Reference proteome</keyword>
<evidence type="ECO:0000256" key="1">
    <source>
        <dbReference type="SAM" id="MobiDB-lite"/>
    </source>
</evidence>
<dbReference type="AlphaFoldDB" id="A0AAJ0MUI5"/>
<protein>
    <submittedName>
        <fullName evidence="2">Uncharacterized protein</fullName>
    </submittedName>
</protein>
<comment type="caution">
    <text evidence="2">The sequence shown here is derived from an EMBL/GenBank/DDBJ whole genome shotgun (WGS) entry which is preliminary data.</text>
</comment>
<gene>
    <name evidence="2" type="ORF">B0T23DRAFT_306126</name>
</gene>
<dbReference type="GeneID" id="87871975"/>
<name>A0AAJ0MUI5_9PEZI</name>
<dbReference type="RefSeq" id="XP_062696376.1">
    <property type="nucleotide sequence ID" value="XM_062834353.1"/>
</dbReference>
<proteinExistence type="predicted"/>